<dbReference type="InterPro" id="IPR041367">
    <property type="entry name" value="Znf-CCCH_4"/>
</dbReference>
<name>A0AAD8EA23_DIPPU</name>
<feature type="zinc finger region" description="C3H1-type" evidence="9">
    <location>
        <begin position="1"/>
        <end position="25"/>
    </location>
</feature>
<evidence type="ECO:0000256" key="9">
    <source>
        <dbReference type="PROSITE-ProRule" id="PRU00723"/>
    </source>
</evidence>
<dbReference type="InterPro" id="IPR036855">
    <property type="entry name" value="Znf_CCCH_sf"/>
</dbReference>
<dbReference type="AlphaFoldDB" id="A0AAD8EA23"/>
<evidence type="ECO:0000256" key="2">
    <source>
        <dbReference type="ARBA" id="ARBA00022723"/>
    </source>
</evidence>
<keyword evidence="3 9" id="KW-0863">Zinc-finger</keyword>
<dbReference type="PANTHER" id="PTHR46527:SF1">
    <property type="entry name" value="NUCLEOPORIN NUP42"/>
    <property type="match status" value="1"/>
</dbReference>
<dbReference type="InterPro" id="IPR000571">
    <property type="entry name" value="Znf_CCCH"/>
</dbReference>
<evidence type="ECO:0000313" key="11">
    <source>
        <dbReference type="EMBL" id="KAJ9582865.1"/>
    </source>
</evidence>
<dbReference type="EMBL" id="JASPKZ010007729">
    <property type="protein sequence ID" value="KAJ9582865.1"/>
    <property type="molecule type" value="Genomic_DNA"/>
</dbReference>
<dbReference type="SUPFAM" id="SSF90229">
    <property type="entry name" value="CCCH zinc finger"/>
    <property type="match status" value="1"/>
</dbReference>
<comment type="function">
    <text evidence="6">Required for the export of mRNAs containing poly(A) tails from the nucleus into the cytoplasm.</text>
</comment>
<dbReference type="PROSITE" id="PS50103">
    <property type="entry name" value="ZF_C3H1"/>
    <property type="match status" value="1"/>
</dbReference>
<evidence type="ECO:0000256" key="4">
    <source>
        <dbReference type="ARBA" id="ARBA00022833"/>
    </source>
</evidence>
<feature type="domain" description="C3H1-type" evidence="10">
    <location>
        <begin position="1"/>
        <end position="25"/>
    </location>
</feature>
<dbReference type="InterPro" id="IPR051767">
    <property type="entry name" value="Nucleoporin_NUP42"/>
</dbReference>
<evidence type="ECO:0000256" key="1">
    <source>
        <dbReference type="ARBA" id="ARBA00004335"/>
    </source>
</evidence>
<dbReference type="Gene3D" id="4.10.1000.10">
    <property type="entry name" value="Zinc finger, CCCH-type"/>
    <property type="match status" value="1"/>
</dbReference>
<keyword evidence="12" id="KW-1185">Reference proteome</keyword>
<dbReference type="PANTHER" id="PTHR46527">
    <property type="entry name" value="NUCLEOPORIN-LIKE PROTEIN 2"/>
    <property type="match status" value="1"/>
</dbReference>
<keyword evidence="2 9" id="KW-0479">Metal-binding</keyword>
<dbReference type="Proteomes" id="UP001233999">
    <property type="component" value="Unassembled WGS sequence"/>
</dbReference>
<gene>
    <name evidence="11" type="ORF">L9F63_022792</name>
</gene>
<reference evidence="11" key="2">
    <citation type="submission" date="2023-05" db="EMBL/GenBank/DDBJ databases">
        <authorList>
            <person name="Fouks B."/>
        </authorList>
    </citation>
    <scope>NUCLEOTIDE SEQUENCE</scope>
    <source>
        <strain evidence="11">Stay&amp;Tobe</strain>
        <tissue evidence="11">Testes</tissue>
    </source>
</reference>
<organism evidence="11 12">
    <name type="scientific">Diploptera punctata</name>
    <name type="common">Pacific beetle cockroach</name>
    <dbReference type="NCBI Taxonomy" id="6984"/>
    <lineage>
        <taxon>Eukaryota</taxon>
        <taxon>Metazoa</taxon>
        <taxon>Ecdysozoa</taxon>
        <taxon>Arthropoda</taxon>
        <taxon>Hexapoda</taxon>
        <taxon>Insecta</taxon>
        <taxon>Pterygota</taxon>
        <taxon>Neoptera</taxon>
        <taxon>Polyneoptera</taxon>
        <taxon>Dictyoptera</taxon>
        <taxon>Blattodea</taxon>
        <taxon>Blaberoidea</taxon>
        <taxon>Blaberidae</taxon>
        <taxon>Diplopterinae</taxon>
        <taxon>Diploptera</taxon>
    </lineage>
</organism>
<evidence type="ECO:0000256" key="7">
    <source>
        <dbReference type="ARBA" id="ARBA00039886"/>
    </source>
</evidence>
<accession>A0AAD8EA23</accession>
<dbReference type="Pfam" id="PF18044">
    <property type="entry name" value="zf-CCCH_4"/>
    <property type="match status" value="1"/>
</dbReference>
<protein>
    <recommendedName>
        <fullName evidence="7">Nucleoporin NUP42</fullName>
    </recommendedName>
    <alternativeName>
        <fullName evidence="8">Nucleoporin-like protein 2</fullName>
    </alternativeName>
</protein>
<evidence type="ECO:0000256" key="8">
    <source>
        <dbReference type="ARBA" id="ARBA00042384"/>
    </source>
</evidence>
<evidence type="ECO:0000259" key="10">
    <source>
        <dbReference type="PROSITE" id="PS50103"/>
    </source>
</evidence>
<dbReference type="GO" id="GO:0008270">
    <property type="term" value="F:zinc ion binding"/>
    <property type="evidence" value="ECO:0007669"/>
    <property type="project" value="UniProtKB-KW"/>
</dbReference>
<keyword evidence="5" id="KW-0539">Nucleus</keyword>
<proteinExistence type="predicted"/>
<sequence length="327" mass="36335">MVICKFFQQGNCRYGNNCRFDHIPDYSPSGDPGFRGRFTGHYPSNNYYSSHNKHNAGPYKLANSSHDSEELMKAIAQEVIQSEKGGQWPLSCYAPIKERHCYPGLEDHSPEEIRWKMYEALKNGTLPEYQRQIKELYEIAKMRRNSFLNPSFGSNQQTSAAPVSSNFSFSLPQFGGPVNQPVVEQSPNVFGASIQPMLTMHNIPVSNQILQSVPNQMPSDPNQMPGMFGNQSHVQNSSPFSNATQGFQQPNQPQVSAPNTGPMFGANNNISNINSTAPNKFESGSIDSSIYSVKTDLAEHEINAFLAQTFTMGKIPTKPPSRDLCTV</sequence>
<comment type="caution">
    <text evidence="11">The sequence shown here is derived from an EMBL/GenBank/DDBJ whole genome shotgun (WGS) entry which is preliminary data.</text>
</comment>
<dbReference type="SMART" id="SM00356">
    <property type="entry name" value="ZnF_C3H1"/>
    <property type="match status" value="1"/>
</dbReference>
<dbReference type="GO" id="GO:0031965">
    <property type="term" value="C:nuclear membrane"/>
    <property type="evidence" value="ECO:0007669"/>
    <property type="project" value="UniProtKB-SubCell"/>
</dbReference>
<evidence type="ECO:0000313" key="12">
    <source>
        <dbReference type="Proteomes" id="UP001233999"/>
    </source>
</evidence>
<evidence type="ECO:0000256" key="5">
    <source>
        <dbReference type="ARBA" id="ARBA00023242"/>
    </source>
</evidence>
<keyword evidence="4 9" id="KW-0862">Zinc</keyword>
<reference evidence="11" key="1">
    <citation type="journal article" date="2023" name="IScience">
        <title>Live-bearing cockroach genome reveals convergent evolutionary mechanisms linked to viviparity in insects and beyond.</title>
        <authorList>
            <person name="Fouks B."/>
            <person name="Harrison M.C."/>
            <person name="Mikhailova A.A."/>
            <person name="Marchal E."/>
            <person name="English S."/>
            <person name="Carruthers M."/>
            <person name="Jennings E.C."/>
            <person name="Chiamaka E.L."/>
            <person name="Frigard R.A."/>
            <person name="Pippel M."/>
            <person name="Attardo G.M."/>
            <person name="Benoit J.B."/>
            <person name="Bornberg-Bauer E."/>
            <person name="Tobe S.S."/>
        </authorList>
    </citation>
    <scope>NUCLEOTIDE SEQUENCE</scope>
    <source>
        <strain evidence="11">Stay&amp;Tobe</strain>
    </source>
</reference>
<evidence type="ECO:0000256" key="3">
    <source>
        <dbReference type="ARBA" id="ARBA00022771"/>
    </source>
</evidence>
<comment type="subcellular location">
    <subcellularLocation>
        <location evidence="1">Nucleus membrane</location>
        <topology evidence="1">Peripheral membrane protein</topology>
        <orientation evidence="1">Cytoplasmic side</orientation>
    </subcellularLocation>
</comment>
<evidence type="ECO:0000256" key="6">
    <source>
        <dbReference type="ARBA" id="ARBA00037262"/>
    </source>
</evidence>